<evidence type="ECO:0000313" key="11">
    <source>
        <dbReference type="EMBL" id="MDA0160257.1"/>
    </source>
</evidence>
<feature type="region of interest" description="Disordered" evidence="10">
    <location>
        <begin position="32"/>
        <end position="59"/>
    </location>
</feature>
<evidence type="ECO:0000256" key="10">
    <source>
        <dbReference type="SAM" id="MobiDB-lite"/>
    </source>
</evidence>
<evidence type="ECO:0000256" key="6">
    <source>
        <dbReference type="ARBA" id="ARBA00022989"/>
    </source>
</evidence>
<dbReference type="NCBIfam" id="TIGR01411">
    <property type="entry name" value="tatAE"/>
    <property type="match status" value="1"/>
</dbReference>
<evidence type="ECO:0000256" key="9">
    <source>
        <dbReference type="HAMAP-Rule" id="MF_00236"/>
    </source>
</evidence>
<keyword evidence="3 9" id="KW-1003">Cell membrane</keyword>
<dbReference type="InterPro" id="IPR003369">
    <property type="entry name" value="TatA/B/E"/>
</dbReference>
<proteinExistence type="inferred from homology"/>
<dbReference type="Proteomes" id="UP001149140">
    <property type="component" value="Unassembled WGS sequence"/>
</dbReference>
<evidence type="ECO:0000256" key="7">
    <source>
        <dbReference type="ARBA" id="ARBA00023010"/>
    </source>
</evidence>
<gene>
    <name evidence="9" type="primary">tatA</name>
    <name evidence="11" type="ORF">OM076_08280</name>
</gene>
<name>A0A9X3MPY9_9ACTN</name>
<evidence type="ECO:0000256" key="4">
    <source>
        <dbReference type="ARBA" id="ARBA00022692"/>
    </source>
</evidence>
<dbReference type="HAMAP" id="MF_00236">
    <property type="entry name" value="TatA_E"/>
    <property type="match status" value="1"/>
</dbReference>
<evidence type="ECO:0000256" key="5">
    <source>
        <dbReference type="ARBA" id="ARBA00022927"/>
    </source>
</evidence>
<keyword evidence="7 9" id="KW-0811">Translocation</keyword>
<reference evidence="11" key="1">
    <citation type="submission" date="2022-10" db="EMBL/GenBank/DDBJ databases">
        <title>The WGS of Solirubrobacter ginsenosidimutans DSM 21036.</title>
        <authorList>
            <person name="Jiang Z."/>
        </authorList>
    </citation>
    <scope>NUCLEOTIDE SEQUENCE</scope>
    <source>
        <strain evidence="11">DSM 21036</strain>
    </source>
</reference>
<dbReference type="GO" id="GO:0043953">
    <property type="term" value="P:protein transport by the Tat complex"/>
    <property type="evidence" value="ECO:0007669"/>
    <property type="project" value="UniProtKB-UniRule"/>
</dbReference>
<dbReference type="PANTHER" id="PTHR42982:SF1">
    <property type="entry name" value="SEC-INDEPENDENT PROTEIN TRANSLOCASE PROTEIN TATA"/>
    <property type="match status" value="1"/>
</dbReference>
<comment type="caution">
    <text evidence="11">The sequence shown here is derived from an EMBL/GenBank/DDBJ whole genome shotgun (WGS) entry which is preliminary data.</text>
</comment>
<evidence type="ECO:0000256" key="2">
    <source>
        <dbReference type="ARBA" id="ARBA00022448"/>
    </source>
</evidence>
<keyword evidence="12" id="KW-1185">Reference proteome</keyword>
<dbReference type="EMBL" id="JAPDOD010000005">
    <property type="protein sequence ID" value="MDA0160257.1"/>
    <property type="molecule type" value="Genomic_DNA"/>
</dbReference>
<organism evidence="11 12">
    <name type="scientific">Solirubrobacter ginsenosidimutans</name>
    <dbReference type="NCBI Taxonomy" id="490573"/>
    <lineage>
        <taxon>Bacteria</taxon>
        <taxon>Bacillati</taxon>
        <taxon>Actinomycetota</taxon>
        <taxon>Thermoleophilia</taxon>
        <taxon>Solirubrobacterales</taxon>
        <taxon>Solirubrobacteraceae</taxon>
        <taxon>Solirubrobacter</taxon>
    </lineage>
</organism>
<dbReference type="Pfam" id="PF02416">
    <property type="entry name" value="TatA_B_E"/>
    <property type="match status" value="1"/>
</dbReference>
<dbReference type="InterPro" id="IPR006312">
    <property type="entry name" value="TatA/E"/>
</dbReference>
<evidence type="ECO:0000256" key="3">
    <source>
        <dbReference type="ARBA" id="ARBA00022475"/>
    </source>
</evidence>
<comment type="subcellular location">
    <subcellularLocation>
        <location evidence="1 9">Cell membrane</location>
        <topology evidence="1 9">Single-pass membrane protein</topology>
    </subcellularLocation>
</comment>
<dbReference type="AlphaFoldDB" id="A0A9X3MPY9"/>
<dbReference type="RefSeq" id="WP_270039031.1">
    <property type="nucleotide sequence ID" value="NZ_JAPDOD010000005.1"/>
</dbReference>
<dbReference type="PANTHER" id="PTHR42982">
    <property type="entry name" value="SEC-INDEPENDENT PROTEIN TRANSLOCASE PROTEIN TATA"/>
    <property type="match status" value="1"/>
</dbReference>
<dbReference type="GO" id="GO:0008320">
    <property type="term" value="F:protein transmembrane transporter activity"/>
    <property type="evidence" value="ECO:0007669"/>
    <property type="project" value="UniProtKB-UniRule"/>
</dbReference>
<keyword evidence="8 9" id="KW-0472">Membrane</keyword>
<dbReference type="Gene3D" id="1.20.5.3310">
    <property type="match status" value="1"/>
</dbReference>
<evidence type="ECO:0000256" key="8">
    <source>
        <dbReference type="ARBA" id="ARBA00023136"/>
    </source>
</evidence>
<dbReference type="GO" id="GO:0033281">
    <property type="term" value="C:TAT protein transport complex"/>
    <property type="evidence" value="ECO:0007669"/>
    <property type="project" value="UniProtKB-UniRule"/>
</dbReference>
<keyword evidence="4 9" id="KW-0812">Transmembrane</keyword>
<protein>
    <recommendedName>
        <fullName evidence="9">Sec-independent protein translocase protein TatA</fullName>
    </recommendedName>
</protein>
<sequence length="59" mass="6358">MELIIVLVIALVVLGPKRLPAAGRSLGQGMREFKDSLSGREDTPVADERPVAEVGQRES</sequence>
<keyword evidence="5 9" id="KW-0653">Protein transport</keyword>
<evidence type="ECO:0000256" key="1">
    <source>
        <dbReference type="ARBA" id="ARBA00004162"/>
    </source>
</evidence>
<comment type="subunit">
    <text evidence="9">The Tat system comprises two distinct complexes: a TatABC complex, containing multiple copies of TatA, TatB and TatC subunits, and a separate TatA complex, containing only TatA subunits. Substrates initially bind to the TatABC complex, which probably triggers association of the separate TatA complex to form the active translocon.</text>
</comment>
<comment type="function">
    <text evidence="9">Part of the twin-arginine translocation (Tat) system that transports large folded proteins containing a characteristic twin-arginine motif in their signal peptide across membranes. TatA could form the protein-conducting channel of the Tat system.</text>
</comment>
<keyword evidence="6 9" id="KW-1133">Transmembrane helix</keyword>
<keyword evidence="2 9" id="KW-0813">Transport</keyword>
<accession>A0A9X3MPY9</accession>
<evidence type="ECO:0000313" key="12">
    <source>
        <dbReference type="Proteomes" id="UP001149140"/>
    </source>
</evidence>
<comment type="similarity">
    <text evidence="9">Belongs to the TatA/E family.</text>
</comment>